<dbReference type="EMBL" id="HF935215">
    <property type="protein sequence ID" value="CCX04736.1"/>
    <property type="molecule type" value="Genomic_DNA"/>
</dbReference>
<proteinExistence type="predicted"/>
<dbReference type="Proteomes" id="UP000018144">
    <property type="component" value="Unassembled WGS sequence"/>
</dbReference>
<organism evidence="2 3">
    <name type="scientific">Pyronema omphalodes (strain CBS 100304)</name>
    <name type="common">Pyronema confluens</name>
    <dbReference type="NCBI Taxonomy" id="1076935"/>
    <lineage>
        <taxon>Eukaryota</taxon>
        <taxon>Fungi</taxon>
        <taxon>Dikarya</taxon>
        <taxon>Ascomycota</taxon>
        <taxon>Pezizomycotina</taxon>
        <taxon>Pezizomycetes</taxon>
        <taxon>Pezizales</taxon>
        <taxon>Pyronemataceae</taxon>
        <taxon>Pyronema</taxon>
    </lineage>
</organism>
<keyword evidence="3" id="KW-1185">Reference proteome</keyword>
<sequence>MLRAGLSQKINPQKDVPKKDWDTNRGLTPDGKHYIFTLFGYKVRLSKDDMRNSDDAGRFAWALEHITAQHEPSWYAFEKRKIFYKILRDVVDSYKPLLEQKSYILPVSLKTQMVWNRCHFVSKEKFMATNFDAIMGLLSGKFRNSIEMVKLVLEALEQVMNGLRRDCGLVQQTPEQAYAGLDVALAGLKTLMLEVKGA</sequence>
<accession>U4KV48</accession>
<gene>
    <name evidence="2" type="ORF">PCON_03400</name>
</gene>
<evidence type="ECO:0000313" key="2">
    <source>
        <dbReference type="EMBL" id="CCX04736.1"/>
    </source>
</evidence>
<protein>
    <submittedName>
        <fullName evidence="2">Uncharacterized protein</fullName>
    </submittedName>
</protein>
<evidence type="ECO:0000313" key="3">
    <source>
        <dbReference type="Proteomes" id="UP000018144"/>
    </source>
</evidence>
<feature type="region of interest" description="Disordered" evidence="1">
    <location>
        <begin position="1"/>
        <end position="24"/>
    </location>
</feature>
<reference evidence="2 3" key="1">
    <citation type="journal article" date="2013" name="PLoS Genet.">
        <title>The genome and development-dependent transcriptomes of Pyronema confluens: a window into fungal evolution.</title>
        <authorList>
            <person name="Traeger S."/>
            <person name="Altegoer F."/>
            <person name="Freitag M."/>
            <person name="Gabaldon T."/>
            <person name="Kempken F."/>
            <person name="Kumar A."/>
            <person name="Marcet-Houben M."/>
            <person name="Poggeler S."/>
            <person name="Stajich J.E."/>
            <person name="Nowrousian M."/>
        </authorList>
    </citation>
    <scope>NUCLEOTIDE SEQUENCE [LARGE SCALE GENOMIC DNA]</scope>
    <source>
        <strain evidence="3">CBS 100304</strain>
        <tissue evidence="2">Vegetative mycelium</tissue>
    </source>
</reference>
<evidence type="ECO:0000256" key="1">
    <source>
        <dbReference type="SAM" id="MobiDB-lite"/>
    </source>
</evidence>
<name>U4KV48_PYROM</name>
<dbReference type="AlphaFoldDB" id="U4KV48"/>